<dbReference type="InterPro" id="IPR005511">
    <property type="entry name" value="SMP-30"/>
</dbReference>
<dbReference type="GO" id="GO:0004341">
    <property type="term" value="F:gluconolactonase activity"/>
    <property type="evidence" value="ECO:0007669"/>
    <property type="project" value="UniProtKB-EC"/>
</dbReference>
<evidence type="ECO:0000313" key="7">
    <source>
        <dbReference type="Proteomes" id="UP000553980"/>
    </source>
</evidence>
<dbReference type="InterPro" id="IPR051262">
    <property type="entry name" value="SMP-30/CGR1_Lactonase"/>
</dbReference>
<comment type="cofactor">
    <cofactor evidence="2">
        <name>Zn(2+)</name>
        <dbReference type="ChEBI" id="CHEBI:29105"/>
    </cofactor>
    <text evidence="2">Binds 1 divalent metal cation per subunit.</text>
</comment>
<dbReference type="PRINTS" id="PR01790">
    <property type="entry name" value="SMP30FAMILY"/>
</dbReference>
<dbReference type="InterPro" id="IPR011042">
    <property type="entry name" value="6-blade_b-propeller_TolB-like"/>
</dbReference>
<protein>
    <submittedName>
        <fullName evidence="4 5">Gluconolactonase</fullName>
        <ecNumber evidence="4">3.1.1.17</ecNumber>
    </submittedName>
</protein>
<sequence length="304" mass="32738">MDFEIVTEGLLFPEGPIIMADGTVLVVEIKRGTLTRVYPDGRQEIIADLGGGPNGAAIGPDGAVYIANNGGFLWMDLPDGGTSPYGIPEDYTSGSIQRVDLATGEITTLYKECDGKPLNGPNDIVFDKHGGFYFTDLGKGTSEWHHTGYLYYARIDGSYIARLRGGLQAPNGVGLSPDDKTLYVAETQTARLWAFDVENPGVLQPGPDPWTPGKLVWNASGFSWLDSLAVEADGRICVATVFNGGINIVDPAGDYEHVALPDFVTTNICFGGSDMRDAWVTGSSSGKLFKLRWLRPGLKLHFNA</sequence>
<dbReference type="AlphaFoldDB" id="A0A5C5CCN0"/>
<dbReference type="Pfam" id="PF08450">
    <property type="entry name" value="SGL"/>
    <property type="match status" value="1"/>
</dbReference>
<dbReference type="PANTHER" id="PTHR47572:SF5">
    <property type="entry name" value="BLR2277 PROTEIN"/>
    <property type="match status" value="1"/>
</dbReference>
<dbReference type="OrthoDB" id="30052at2"/>
<evidence type="ECO:0000256" key="2">
    <source>
        <dbReference type="PIRSR" id="PIRSR605511-2"/>
    </source>
</evidence>
<dbReference type="RefSeq" id="WP_140022767.1">
    <property type="nucleotide sequence ID" value="NZ_JACIEX010000015.1"/>
</dbReference>
<keyword evidence="4" id="KW-0378">Hydrolase</keyword>
<feature type="binding site" evidence="2">
    <location>
        <position position="171"/>
    </location>
    <ligand>
        <name>a divalent metal cation</name>
        <dbReference type="ChEBI" id="CHEBI:60240"/>
    </ligand>
</feature>
<dbReference type="GO" id="GO:0046872">
    <property type="term" value="F:metal ion binding"/>
    <property type="evidence" value="ECO:0007669"/>
    <property type="project" value="UniProtKB-KW"/>
</dbReference>
<evidence type="ECO:0000256" key="1">
    <source>
        <dbReference type="PIRSR" id="PIRSR605511-1"/>
    </source>
</evidence>
<dbReference type="Proteomes" id="UP000313390">
    <property type="component" value="Unassembled WGS sequence"/>
</dbReference>
<organism evidence="5 6">
    <name type="scientific">Brucella pecoris</name>
    <dbReference type="NCBI Taxonomy" id="867683"/>
    <lineage>
        <taxon>Bacteria</taxon>
        <taxon>Pseudomonadati</taxon>
        <taxon>Pseudomonadota</taxon>
        <taxon>Alphaproteobacteria</taxon>
        <taxon>Hyphomicrobiales</taxon>
        <taxon>Brucellaceae</taxon>
        <taxon>Brucella/Ochrobactrum group</taxon>
        <taxon>Brucella</taxon>
    </lineage>
</organism>
<feature type="active site" description="Proton donor/acceptor" evidence="1">
    <location>
        <position position="226"/>
    </location>
</feature>
<dbReference type="EMBL" id="JACIEX010000015">
    <property type="protein sequence ID" value="MBB4095875.1"/>
    <property type="molecule type" value="Genomic_DNA"/>
</dbReference>
<name>A0A5C5CCN0_9HYPH</name>
<keyword evidence="2" id="KW-0479">Metal-binding</keyword>
<gene>
    <name evidence="5" type="ORF">FIB18_22055</name>
    <name evidence="4" type="ORF">GGQ79_004428</name>
</gene>
<dbReference type="EMBL" id="VEWK01000016">
    <property type="protein sequence ID" value="TNV09103.1"/>
    <property type="molecule type" value="Genomic_DNA"/>
</dbReference>
<reference evidence="5" key="2">
    <citation type="submission" date="2019-06" db="EMBL/GenBank/DDBJ databases">
        <authorList>
            <person name="Hu M."/>
        </authorList>
    </citation>
    <scope>NUCLEOTIDE SEQUENCE</scope>
    <source>
        <strain evidence="5">08RB2639</strain>
    </source>
</reference>
<dbReference type="InterPro" id="IPR013658">
    <property type="entry name" value="SGL"/>
</dbReference>
<keyword evidence="2" id="KW-0862">Zinc</keyword>
<reference evidence="4 7" key="3">
    <citation type="submission" date="2020-08" db="EMBL/GenBank/DDBJ databases">
        <title>Genomic Encyclopedia of Type Strains, Phase IV (KMG-IV): sequencing the most valuable type-strain genomes for metagenomic binning, comparative biology and taxonomic classification.</title>
        <authorList>
            <person name="Goeker M."/>
        </authorList>
    </citation>
    <scope>NUCLEOTIDE SEQUENCE [LARGE SCALE GENOMIC DNA]</scope>
    <source>
        <strain evidence="4 7">DSM 23868</strain>
    </source>
</reference>
<dbReference type="SUPFAM" id="SSF63829">
    <property type="entry name" value="Calcium-dependent phosphotriesterase"/>
    <property type="match status" value="1"/>
</dbReference>
<dbReference type="Gene3D" id="2.120.10.30">
    <property type="entry name" value="TolB, C-terminal domain"/>
    <property type="match status" value="1"/>
</dbReference>
<reference evidence="5 6" key="1">
    <citation type="journal article" date="2011" name="Int. J. Syst. Evol. Microbiol.">
        <title>Ochrobactrum pecoris sp. nov., isolated from farm animals.</title>
        <authorList>
            <person name="Kampfer P."/>
            <person name="Huber B."/>
            <person name="Busse H.J."/>
            <person name="Scholz H.C."/>
            <person name="Tomaso H."/>
            <person name="Hotzel H."/>
            <person name="Melzer F."/>
        </authorList>
    </citation>
    <scope>NUCLEOTIDE SEQUENCE [LARGE SCALE GENOMIC DNA]</scope>
    <source>
        <strain evidence="5 6">08RB2639</strain>
    </source>
</reference>
<dbReference type="EC" id="3.1.1.17" evidence="4"/>
<feature type="binding site" evidence="2">
    <location>
        <position position="226"/>
    </location>
    <ligand>
        <name>a divalent metal cation</name>
        <dbReference type="ChEBI" id="CHEBI:60240"/>
    </ligand>
</feature>
<keyword evidence="7" id="KW-1185">Reference proteome</keyword>
<dbReference type="Proteomes" id="UP000553980">
    <property type="component" value="Unassembled WGS sequence"/>
</dbReference>
<evidence type="ECO:0000313" key="5">
    <source>
        <dbReference type="EMBL" id="TNV09103.1"/>
    </source>
</evidence>
<feature type="domain" description="SMP-30/Gluconolactonase/LRE-like region" evidence="3">
    <location>
        <begin position="12"/>
        <end position="282"/>
    </location>
</feature>
<evidence type="ECO:0000313" key="4">
    <source>
        <dbReference type="EMBL" id="MBB4095875.1"/>
    </source>
</evidence>
<dbReference type="PANTHER" id="PTHR47572">
    <property type="entry name" value="LIPOPROTEIN-RELATED"/>
    <property type="match status" value="1"/>
</dbReference>
<proteinExistence type="predicted"/>
<feature type="binding site" evidence="2">
    <location>
        <position position="122"/>
    </location>
    <ligand>
        <name>substrate</name>
    </ligand>
</feature>
<comment type="caution">
    <text evidence="5">The sequence shown here is derived from an EMBL/GenBank/DDBJ whole genome shotgun (WGS) entry which is preliminary data.</text>
</comment>
<evidence type="ECO:0000313" key="6">
    <source>
        <dbReference type="Proteomes" id="UP000313390"/>
    </source>
</evidence>
<accession>A0A5C5CCN0</accession>
<evidence type="ECO:0000259" key="3">
    <source>
        <dbReference type="Pfam" id="PF08450"/>
    </source>
</evidence>